<protein>
    <recommendedName>
        <fullName evidence="1">DUF6589 domain-containing protein</fullName>
    </recommendedName>
</protein>
<dbReference type="GeneID" id="64693560"/>
<keyword evidence="3" id="KW-1185">Reference proteome</keyword>
<name>A0A9P7F9H6_9AGAM</name>
<gene>
    <name evidence="2" type="ORF">F5147DRAFT_576122</name>
</gene>
<dbReference type="OrthoDB" id="4743193at2759"/>
<dbReference type="Pfam" id="PF20231">
    <property type="entry name" value="DUF6589"/>
    <property type="match status" value="1"/>
</dbReference>
<dbReference type="EMBL" id="JABBWM010000024">
    <property type="protein sequence ID" value="KAG2109297.1"/>
    <property type="molecule type" value="Genomic_DNA"/>
</dbReference>
<organism evidence="2 3">
    <name type="scientific">Suillus discolor</name>
    <dbReference type="NCBI Taxonomy" id="1912936"/>
    <lineage>
        <taxon>Eukaryota</taxon>
        <taxon>Fungi</taxon>
        <taxon>Dikarya</taxon>
        <taxon>Basidiomycota</taxon>
        <taxon>Agaricomycotina</taxon>
        <taxon>Agaricomycetes</taxon>
        <taxon>Agaricomycetidae</taxon>
        <taxon>Boletales</taxon>
        <taxon>Suillineae</taxon>
        <taxon>Suillaceae</taxon>
        <taxon>Suillus</taxon>
    </lineage>
</organism>
<reference evidence="2" key="1">
    <citation type="journal article" date="2020" name="New Phytol.">
        <title>Comparative genomics reveals dynamic genome evolution in host specialist ectomycorrhizal fungi.</title>
        <authorList>
            <person name="Lofgren L.A."/>
            <person name="Nguyen N.H."/>
            <person name="Vilgalys R."/>
            <person name="Ruytinx J."/>
            <person name="Liao H.L."/>
            <person name="Branco S."/>
            <person name="Kuo A."/>
            <person name="LaButti K."/>
            <person name="Lipzen A."/>
            <person name="Andreopoulos W."/>
            <person name="Pangilinan J."/>
            <person name="Riley R."/>
            <person name="Hundley H."/>
            <person name="Na H."/>
            <person name="Barry K."/>
            <person name="Grigoriev I.V."/>
            <person name="Stajich J.E."/>
            <person name="Kennedy P.G."/>
        </authorList>
    </citation>
    <scope>NUCLEOTIDE SEQUENCE</scope>
    <source>
        <strain evidence="2">FC423</strain>
    </source>
</reference>
<sequence length="388" mass="45522">MSEHVLLVHGDLLTKERLDTIIKSRRIEDTPKCCFQHVVFVPGLFHFKMACADALWHTWIQPQAGRTDVNSLWQHVGILRPHESGKFASKPGFRWMHHDVLHHDLWASILDCWLVEAQTRNSTWDSLEVFAKCAPSWELIVEMSESIINKFVANTTTLMNLRQRPRQERDQRFENQVLRNRNELLYVDLCHAMNSGDIGQVEASFLSWIYIFKATKKHKYAYHTARFMVQMRYIYPEDLQQLIRLNWLCNLTGKAFKFRPVDWLVERNNLYTKVIFAGKGSNRTIQHIINESPLIELYRECHVMIENGFHLKQRTIKHAPPNMTKTLQKLCDEIRRHSPHIFMARRHADCQVEDEIGVGMIMLVQDKEALMDCDGEVDVVGVEDVIDY</sequence>
<evidence type="ECO:0000259" key="1">
    <source>
        <dbReference type="Pfam" id="PF20231"/>
    </source>
</evidence>
<evidence type="ECO:0000313" key="3">
    <source>
        <dbReference type="Proteomes" id="UP000823399"/>
    </source>
</evidence>
<feature type="domain" description="DUF6589" evidence="1">
    <location>
        <begin position="3"/>
        <end position="318"/>
    </location>
</feature>
<dbReference type="InterPro" id="IPR046496">
    <property type="entry name" value="DUF6589"/>
</dbReference>
<dbReference type="Proteomes" id="UP000823399">
    <property type="component" value="Unassembled WGS sequence"/>
</dbReference>
<accession>A0A9P7F9H6</accession>
<dbReference type="RefSeq" id="XP_041293379.1">
    <property type="nucleotide sequence ID" value="XM_041431301.1"/>
</dbReference>
<dbReference type="AlphaFoldDB" id="A0A9P7F9H6"/>
<comment type="caution">
    <text evidence="2">The sequence shown here is derived from an EMBL/GenBank/DDBJ whole genome shotgun (WGS) entry which is preliminary data.</text>
</comment>
<evidence type="ECO:0000313" key="2">
    <source>
        <dbReference type="EMBL" id="KAG2109297.1"/>
    </source>
</evidence>
<proteinExistence type="predicted"/>